<evidence type="ECO:0000313" key="2">
    <source>
        <dbReference type="EMBL" id="CAA7038075.1"/>
    </source>
</evidence>
<dbReference type="EMBL" id="CACVBM020001185">
    <property type="protein sequence ID" value="CAA7038075.1"/>
    <property type="molecule type" value="Genomic_DNA"/>
</dbReference>
<dbReference type="Pfam" id="PF03004">
    <property type="entry name" value="Transposase_24"/>
    <property type="match status" value="1"/>
</dbReference>
<proteinExistence type="predicted"/>
<feature type="region of interest" description="Disordered" evidence="1">
    <location>
        <begin position="266"/>
        <end position="285"/>
    </location>
</feature>
<comment type="caution">
    <text evidence="2">The sequence shown here is derived from an EMBL/GenBank/DDBJ whole genome shotgun (WGS) entry which is preliminary data.</text>
</comment>
<sequence length="421" mass="47024">MRPFTQNQYHHFLSDGAQSSGQPSSETFIPQTQSQSHSQQGYFPLSQYPPPQQQQAPPQQEQAPPHQPRPYAHLTADQILALPGRVTLTKLHPQKEDGALWFGVECAVSRTISSVIKNYFSEPHANWTQTTEDIRDTWWKMFAQLYYWDNAHNELVKFNFQKKAKSRLINTVADWKKKWKRLGNDAKPMSVGQTVWDDGKPISIPHTAGQTPFAGRRLDMAAKNGGVLPPLTALFQDTHTRKDGTFVTPRAEEIHNDLTARVLEEQTQQSQQLSPGGTQHPVELGTPTIDHIYEHVAPKNKGKVIGLGSIRQVPIASSFAPRYRGPEDDPVQLRAKISRLEETMEIENSENDVIFSIIATHHPDIAAVMSNKRRRREAATAGVTSSAAGAAEEEELTAEQQRTADIAAQAAREAGDLPPFE</sequence>
<organism evidence="2 3">
    <name type="scientific">Microthlaspi erraticum</name>
    <dbReference type="NCBI Taxonomy" id="1685480"/>
    <lineage>
        <taxon>Eukaryota</taxon>
        <taxon>Viridiplantae</taxon>
        <taxon>Streptophyta</taxon>
        <taxon>Embryophyta</taxon>
        <taxon>Tracheophyta</taxon>
        <taxon>Spermatophyta</taxon>
        <taxon>Magnoliopsida</taxon>
        <taxon>eudicotyledons</taxon>
        <taxon>Gunneridae</taxon>
        <taxon>Pentapetalae</taxon>
        <taxon>rosids</taxon>
        <taxon>malvids</taxon>
        <taxon>Brassicales</taxon>
        <taxon>Brassicaceae</taxon>
        <taxon>Coluteocarpeae</taxon>
        <taxon>Microthlaspi</taxon>
    </lineage>
</organism>
<gene>
    <name evidence="2" type="ORF">MERR_LOCUS25310</name>
</gene>
<name>A0A6D2JEF5_9BRAS</name>
<feature type="compositionally biased region" description="Low complexity" evidence="1">
    <location>
        <begin position="266"/>
        <end position="279"/>
    </location>
</feature>
<evidence type="ECO:0008006" key="4">
    <source>
        <dbReference type="Google" id="ProtNLM"/>
    </source>
</evidence>
<dbReference type="Proteomes" id="UP000467841">
    <property type="component" value="Unassembled WGS sequence"/>
</dbReference>
<dbReference type="OrthoDB" id="1107559at2759"/>
<reference evidence="2" key="1">
    <citation type="submission" date="2020-01" db="EMBL/GenBank/DDBJ databases">
        <authorList>
            <person name="Mishra B."/>
        </authorList>
    </citation>
    <scope>NUCLEOTIDE SEQUENCE [LARGE SCALE GENOMIC DNA]</scope>
</reference>
<protein>
    <recommendedName>
        <fullName evidence="4">En/Spm-like transposon protein</fullName>
    </recommendedName>
</protein>
<feature type="region of interest" description="Disordered" evidence="1">
    <location>
        <begin position="377"/>
        <end position="421"/>
    </location>
</feature>
<evidence type="ECO:0000313" key="3">
    <source>
        <dbReference type="Proteomes" id="UP000467841"/>
    </source>
</evidence>
<dbReference type="AlphaFoldDB" id="A0A6D2JEF5"/>
<feature type="compositionally biased region" description="Low complexity" evidence="1">
    <location>
        <begin position="379"/>
        <end position="390"/>
    </location>
</feature>
<keyword evidence="3" id="KW-1185">Reference proteome</keyword>
<feature type="compositionally biased region" description="Low complexity" evidence="1">
    <location>
        <begin position="53"/>
        <end position="64"/>
    </location>
</feature>
<feature type="compositionally biased region" description="Polar residues" evidence="1">
    <location>
        <begin position="16"/>
        <end position="41"/>
    </location>
</feature>
<evidence type="ECO:0000256" key="1">
    <source>
        <dbReference type="SAM" id="MobiDB-lite"/>
    </source>
</evidence>
<dbReference type="InterPro" id="IPR004252">
    <property type="entry name" value="Probable_transposase_24"/>
</dbReference>
<feature type="region of interest" description="Disordered" evidence="1">
    <location>
        <begin position="1"/>
        <end position="70"/>
    </location>
</feature>
<accession>A0A6D2JEF5</accession>